<dbReference type="Proteomes" id="UP000030665">
    <property type="component" value="Unassembled WGS sequence"/>
</dbReference>
<protein>
    <submittedName>
        <fullName evidence="1">Uncharacterized protein</fullName>
    </submittedName>
</protein>
<reference evidence="1" key="1">
    <citation type="submission" date="2014-01" db="EMBL/GenBank/DDBJ databases">
        <authorList>
            <person name="Aslett M."/>
        </authorList>
    </citation>
    <scope>NUCLEOTIDE SEQUENCE</scope>
</reference>
<reference evidence="1" key="2">
    <citation type="submission" date="2014-03" db="EMBL/GenBank/DDBJ databases">
        <title>The whipworm genome and dual-species transcriptomics of an intimate host-pathogen interaction.</title>
        <authorList>
            <person name="Foth B.J."/>
            <person name="Tsai I.J."/>
            <person name="Reid A.J."/>
            <person name="Bancroft A.J."/>
            <person name="Nichol S."/>
            <person name="Tracey A."/>
            <person name="Holroyd N."/>
            <person name="Cotton J.A."/>
            <person name="Stanley E.J."/>
            <person name="Zarowiecki M."/>
            <person name="Liu J.Z."/>
            <person name="Huckvale T."/>
            <person name="Cooper P.J."/>
            <person name="Grencis R.K."/>
            <person name="Berriman M."/>
        </authorList>
    </citation>
    <scope>NUCLEOTIDE SEQUENCE [LARGE SCALE GENOMIC DNA]</scope>
</reference>
<evidence type="ECO:0000313" key="2">
    <source>
        <dbReference type="Proteomes" id="UP000030665"/>
    </source>
</evidence>
<gene>
    <name evidence="1" type="ORF">TTRE_0000800901</name>
</gene>
<proteinExistence type="predicted"/>
<keyword evidence="2" id="KW-1185">Reference proteome</keyword>
<evidence type="ECO:0000313" key="1">
    <source>
        <dbReference type="EMBL" id="CDW59671.1"/>
    </source>
</evidence>
<dbReference type="EMBL" id="HG806679">
    <property type="protein sequence ID" value="CDW59671.1"/>
    <property type="molecule type" value="Genomic_DNA"/>
</dbReference>
<dbReference type="AlphaFoldDB" id="A0A077ZHA6"/>
<organism evidence="1 2">
    <name type="scientific">Trichuris trichiura</name>
    <name type="common">Whipworm</name>
    <name type="synonym">Trichocephalus trichiurus</name>
    <dbReference type="NCBI Taxonomy" id="36087"/>
    <lineage>
        <taxon>Eukaryota</taxon>
        <taxon>Metazoa</taxon>
        <taxon>Ecdysozoa</taxon>
        <taxon>Nematoda</taxon>
        <taxon>Enoplea</taxon>
        <taxon>Dorylaimia</taxon>
        <taxon>Trichinellida</taxon>
        <taxon>Trichuridae</taxon>
        <taxon>Trichuris</taxon>
    </lineage>
</organism>
<name>A0A077ZHA6_TRITR</name>
<sequence length="175" mass="19508">MFNLLRRCSSRKCRLHCSDSSLRQYSACLCISLICLATLLTVSATGVLSRSQINFPQLTNTSSSWEKISCVSFSIPSPRLDDSVSIPERSPARTFENSLYASTESFCDDQVRWPPSVVAPRLGHLHLSLDYRSLKFATLVFWPPFPPSLTANLPPATDVDSIWPSPFLRCPILSP</sequence>
<accession>A0A077ZHA6</accession>